<protein>
    <recommendedName>
        <fullName evidence="1">DUF7708 domain-containing protein</fullName>
    </recommendedName>
</protein>
<keyword evidence="3" id="KW-1185">Reference proteome</keyword>
<reference evidence="2" key="1">
    <citation type="journal article" date="2020" name="Stud. Mycol.">
        <title>101 Dothideomycetes genomes: a test case for predicting lifestyles and emergence of pathogens.</title>
        <authorList>
            <person name="Haridas S."/>
            <person name="Albert R."/>
            <person name="Binder M."/>
            <person name="Bloem J."/>
            <person name="Labutti K."/>
            <person name="Salamov A."/>
            <person name="Andreopoulos B."/>
            <person name="Baker S."/>
            <person name="Barry K."/>
            <person name="Bills G."/>
            <person name="Bluhm B."/>
            <person name="Cannon C."/>
            <person name="Castanera R."/>
            <person name="Culley D."/>
            <person name="Daum C."/>
            <person name="Ezra D."/>
            <person name="Gonzalez J."/>
            <person name="Henrissat B."/>
            <person name="Kuo A."/>
            <person name="Liang C."/>
            <person name="Lipzen A."/>
            <person name="Lutzoni F."/>
            <person name="Magnuson J."/>
            <person name="Mondo S."/>
            <person name="Nolan M."/>
            <person name="Ohm R."/>
            <person name="Pangilinan J."/>
            <person name="Park H.-J."/>
            <person name="Ramirez L."/>
            <person name="Alfaro M."/>
            <person name="Sun H."/>
            <person name="Tritt A."/>
            <person name="Yoshinaga Y."/>
            <person name="Zwiers L.-H."/>
            <person name="Turgeon B."/>
            <person name="Goodwin S."/>
            <person name="Spatafora J."/>
            <person name="Crous P."/>
            <person name="Grigoriev I."/>
        </authorList>
    </citation>
    <scope>NUCLEOTIDE SEQUENCE</scope>
    <source>
        <strain evidence="2">ATCC 16933</strain>
    </source>
</reference>
<dbReference type="InterPro" id="IPR056125">
    <property type="entry name" value="DUF7708"/>
</dbReference>
<organism evidence="2 3">
    <name type="scientific">Lineolata rhizophorae</name>
    <dbReference type="NCBI Taxonomy" id="578093"/>
    <lineage>
        <taxon>Eukaryota</taxon>
        <taxon>Fungi</taxon>
        <taxon>Dikarya</taxon>
        <taxon>Ascomycota</taxon>
        <taxon>Pezizomycotina</taxon>
        <taxon>Dothideomycetes</taxon>
        <taxon>Dothideomycetes incertae sedis</taxon>
        <taxon>Lineolatales</taxon>
        <taxon>Lineolataceae</taxon>
        <taxon>Lineolata</taxon>
    </lineage>
</organism>
<proteinExistence type="predicted"/>
<evidence type="ECO:0000313" key="3">
    <source>
        <dbReference type="Proteomes" id="UP000799766"/>
    </source>
</evidence>
<name>A0A6A6NXF8_9PEZI</name>
<feature type="domain" description="DUF7708" evidence="1">
    <location>
        <begin position="4"/>
        <end position="136"/>
    </location>
</feature>
<sequence>MLRSTVLHLLAQHHPQYVALAWGTAKFVLVGIINHENLVVQLCQALCNIGDALPRAKITAELYKTDQMKDAISRLYAHILLFFQQAVKWYNRSPAGRVLSSIFKPFELEYKDNLEQIRICAKRVDDTANTAARAEIRDIHILAGLQEKWRAETDRKLLDMQGHHKAISEETRVDVREMKPLIIDIHFKQVMDVLAPKILPEDALRKSQSLVRRGAKFNSVPQDITELLQRIGEWMAKPDSALFVLRASVIALLQPAAPKVLWYLSGPNIQKDTSPATKDVLKSLVFQALKLVPDIVSRNLEHLNAAKMCSEHTEAEWLDLLTAILNQLRKCFIVIEAEDVFRSSSENVEWAATFIGLFQTIVDRAADNGCVVKILVVSYGSAAPRLPNPSNRTVFSVQRPMPVPPHLGRVSRTAAAKTTAWRNLRARI</sequence>
<accession>A0A6A6NXF8</accession>
<gene>
    <name evidence="2" type="ORF">BDY21DRAFT_386418</name>
</gene>
<evidence type="ECO:0000259" key="1">
    <source>
        <dbReference type="Pfam" id="PF24809"/>
    </source>
</evidence>
<dbReference type="OrthoDB" id="61900at2759"/>
<dbReference type="EMBL" id="MU001683">
    <property type="protein sequence ID" value="KAF2456391.1"/>
    <property type="molecule type" value="Genomic_DNA"/>
</dbReference>
<dbReference type="AlphaFoldDB" id="A0A6A6NXF8"/>
<evidence type="ECO:0000313" key="2">
    <source>
        <dbReference type="EMBL" id="KAF2456391.1"/>
    </source>
</evidence>
<dbReference type="Proteomes" id="UP000799766">
    <property type="component" value="Unassembled WGS sequence"/>
</dbReference>
<dbReference type="Pfam" id="PF24809">
    <property type="entry name" value="DUF7708"/>
    <property type="match status" value="1"/>
</dbReference>